<evidence type="ECO:0000256" key="6">
    <source>
        <dbReference type="ARBA" id="ARBA00023136"/>
    </source>
</evidence>
<reference evidence="9 10" key="1">
    <citation type="submission" date="2016-10" db="EMBL/GenBank/DDBJ databases">
        <authorList>
            <person name="de Groot N.N."/>
        </authorList>
    </citation>
    <scope>NUCLEOTIDE SEQUENCE [LARGE SCALE GENOMIC DNA]</scope>
    <source>
        <strain evidence="9 10">IPL20</strain>
    </source>
</reference>
<dbReference type="AlphaFoldDB" id="A0A1I7N3J2"/>
<evidence type="ECO:0000256" key="3">
    <source>
        <dbReference type="ARBA" id="ARBA00022475"/>
    </source>
</evidence>
<dbReference type="Pfam" id="PF03458">
    <property type="entry name" value="Gly_transporter"/>
    <property type="match status" value="2"/>
</dbReference>
<sequence>MLATWQPGRDPVLTPGDEPPMLTIAFYIAITAEAMTAALAAGRRKMDWFGVCLIACVTALGGGTMRDVFLDHYPLFWVANPYVLLLVCGAALLTIPLAQLIDRLRWPFLLLDALGLVVFTVVGCNIGIEAGVHPIIVIVAGMVTGTAGGILRDVLCNDIPLIFQGELYASVSMVVGVIYYLGLMGGLPTDLMVIVAIAVGLTLRVLAIVFKWEMPKFVYDREMRK</sequence>
<feature type="domain" description="Glycine transporter" evidence="8">
    <location>
        <begin position="25"/>
        <end position="95"/>
    </location>
</feature>
<evidence type="ECO:0000256" key="4">
    <source>
        <dbReference type="ARBA" id="ARBA00022692"/>
    </source>
</evidence>
<feature type="transmembrane region" description="Helical" evidence="7">
    <location>
        <begin position="81"/>
        <end position="101"/>
    </location>
</feature>
<protein>
    <submittedName>
        <fullName evidence="9">Uncharacterized membrane protein YeiH</fullName>
    </submittedName>
</protein>
<dbReference type="Proteomes" id="UP000199074">
    <property type="component" value="Unassembled WGS sequence"/>
</dbReference>
<keyword evidence="4 7" id="KW-0812">Transmembrane</keyword>
<gene>
    <name evidence="9" type="ORF">SAMN05216456_0707</name>
</gene>
<dbReference type="PANTHER" id="PTHR30506:SF3">
    <property type="entry name" value="UPF0126 INNER MEMBRANE PROTEIN YADS-RELATED"/>
    <property type="match status" value="1"/>
</dbReference>
<evidence type="ECO:0000313" key="10">
    <source>
        <dbReference type="Proteomes" id="UP000199074"/>
    </source>
</evidence>
<keyword evidence="6 7" id="KW-0472">Membrane</keyword>
<evidence type="ECO:0000259" key="8">
    <source>
        <dbReference type="Pfam" id="PF03458"/>
    </source>
</evidence>
<dbReference type="PANTHER" id="PTHR30506">
    <property type="entry name" value="INNER MEMBRANE PROTEIN"/>
    <property type="match status" value="1"/>
</dbReference>
<evidence type="ECO:0000256" key="5">
    <source>
        <dbReference type="ARBA" id="ARBA00022989"/>
    </source>
</evidence>
<evidence type="ECO:0000256" key="1">
    <source>
        <dbReference type="ARBA" id="ARBA00004651"/>
    </source>
</evidence>
<keyword evidence="10" id="KW-1185">Reference proteome</keyword>
<dbReference type="STRING" id="429728.SAMN05216456_0707"/>
<dbReference type="RefSeq" id="WP_425284867.1">
    <property type="nucleotide sequence ID" value="NZ_FPCK01000001.1"/>
</dbReference>
<dbReference type="EMBL" id="FPCK01000001">
    <property type="protein sequence ID" value="SFV29242.1"/>
    <property type="molecule type" value="Genomic_DNA"/>
</dbReference>
<evidence type="ECO:0000256" key="2">
    <source>
        <dbReference type="ARBA" id="ARBA00008193"/>
    </source>
</evidence>
<feature type="transmembrane region" description="Helical" evidence="7">
    <location>
        <begin position="167"/>
        <end position="185"/>
    </location>
</feature>
<feature type="transmembrane region" description="Helical" evidence="7">
    <location>
        <begin position="108"/>
        <end position="128"/>
    </location>
</feature>
<keyword evidence="5 7" id="KW-1133">Transmembrane helix</keyword>
<feature type="transmembrane region" description="Helical" evidence="7">
    <location>
        <begin position="191"/>
        <end position="210"/>
    </location>
</feature>
<feature type="domain" description="Glycine transporter" evidence="8">
    <location>
        <begin position="110"/>
        <end position="181"/>
    </location>
</feature>
<evidence type="ECO:0000256" key="7">
    <source>
        <dbReference type="SAM" id="Phobius"/>
    </source>
</evidence>
<keyword evidence="3" id="KW-1003">Cell membrane</keyword>
<comment type="subcellular location">
    <subcellularLocation>
        <location evidence="1">Cell membrane</location>
        <topology evidence="1">Multi-pass membrane protein</topology>
    </subcellularLocation>
</comment>
<accession>A0A1I7N3J2</accession>
<organism evidence="9 10">
    <name type="scientific">Devosia crocina</name>
    <dbReference type="NCBI Taxonomy" id="429728"/>
    <lineage>
        <taxon>Bacteria</taxon>
        <taxon>Pseudomonadati</taxon>
        <taxon>Pseudomonadota</taxon>
        <taxon>Alphaproteobacteria</taxon>
        <taxon>Hyphomicrobiales</taxon>
        <taxon>Devosiaceae</taxon>
        <taxon>Devosia</taxon>
    </lineage>
</organism>
<name>A0A1I7N3J2_9HYPH</name>
<comment type="similarity">
    <text evidence="2">Belongs to the UPF0126 family.</text>
</comment>
<feature type="transmembrane region" description="Helical" evidence="7">
    <location>
        <begin position="48"/>
        <end position="69"/>
    </location>
</feature>
<dbReference type="GO" id="GO:0005886">
    <property type="term" value="C:plasma membrane"/>
    <property type="evidence" value="ECO:0007669"/>
    <property type="project" value="UniProtKB-SubCell"/>
</dbReference>
<dbReference type="InterPro" id="IPR005115">
    <property type="entry name" value="Gly_transporter"/>
</dbReference>
<evidence type="ECO:0000313" key="9">
    <source>
        <dbReference type="EMBL" id="SFV29242.1"/>
    </source>
</evidence>
<feature type="transmembrane region" description="Helical" evidence="7">
    <location>
        <begin position="134"/>
        <end position="155"/>
    </location>
</feature>
<proteinExistence type="inferred from homology"/>
<feature type="transmembrane region" description="Helical" evidence="7">
    <location>
        <begin position="20"/>
        <end position="41"/>
    </location>
</feature>